<name>A0ABU4EZV6_WILMA</name>
<evidence type="ECO:0000313" key="2">
    <source>
        <dbReference type="EMBL" id="MDV7136790.1"/>
    </source>
</evidence>
<protein>
    <submittedName>
        <fullName evidence="2">DUF305 domain-containing protein</fullName>
    </submittedName>
</protein>
<dbReference type="EMBL" id="JAWLUM010000005">
    <property type="protein sequence ID" value="MDV7136790.1"/>
    <property type="molecule type" value="Genomic_DNA"/>
</dbReference>
<organism evidence="2 3">
    <name type="scientific">Williamsia marianensis</name>
    <dbReference type="NCBI Taxonomy" id="85044"/>
    <lineage>
        <taxon>Bacteria</taxon>
        <taxon>Bacillati</taxon>
        <taxon>Actinomycetota</taxon>
        <taxon>Actinomycetes</taxon>
        <taxon>Mycobacteriales</taxon>
        <taxon>Nocardiaceae</taxon>
        <taxon>Williamsia</taxon>
    </lineage>
</organism>
<proteinExistence type="predicted"/>
<gene>
    <name evidence="2" type="ORF">R4198_24105</name>
</gene>
<accession>A0ABU4EZV6</accession>
<reference evidence="2 3" key="1">
    <citation type="submission" date="2023-10" db="EMBL/GenBank/DDBJ databases">
        <title>Development of a sustainable strategy for remediation of hydrocarbon-contaminated territories based on the waste exchange concept.</title>
        <authorList>
            <person name="Krivoruchko A."/>
        </authorList>
    </citation>
    <scope>NUCLEOTIDE SEQUENCE [LARGE SCALE GENOMIC DNA]</scope>
    <source>
        <strain evidence="2 3">IEGM 1236</strain>
    </source>
</reference>
<dbReference type="InterPro" id="IPR005183">
    <property type="entry name" value="DUF305_CopM-like"/>
</dbReference>
<dbReference type="PANTHER" id="PTHR36933">
    <property type="entry name" value="SLL0788 PROTEIN"/>
    <property type="match status" value="1"/>
</dbReference>
<dbReference type="Pfam" id="PF03713">
    <property type="entry name" value="DUF305"/>
    <property type="match status" value="1"/>
</dbReference>
<dbReference type="InterPro" id="IPR012347">
    <property type="entry name" value="Ferritin-like"/>
</dbReference>
<evidence type="ECO:0000259" key="1">
    <source>
        <dbReference type="Pfam" id="PF03713"/>
    </source>
</evidence>
<dbReference type="PANTHER" id="PTHR36933:SF1">
    <property type="entry name" value="SLL0788 PROTEIN"/>
    <property type="match status" value="1"/>
</dbReference>
<dbReference type="RefSeq" id="WP_317714781.1">
    <property type="nucleotide sequence ID" value="NZ_JAWLUM010000005.1"/>
</dbReference>
<dbReference type="Gene3D" id="1.20.1260.10">
    <property type="match status" value="1"/>
</dbReference>
<feature type="domain" description="DUF305" evidence="1">
    <location>
        <begin position="18"/>
        <end position="159"/>
    </location>
</feature>
<sequence length="162" mass="16990">MVNGISTTFNGWDTALISWITPHDAVGGQMAALAPTQAANEKVKDIANSIDIETGARYLKVSAMAVAWGQPVPSTDPAAATGHDHGGGLTEAATAETLVPLLGVDFDREFLTIMIEHHQAALPIAQATIDNGSNPQDKVFAQETLTSQTEEIAQMQALLAAL</sequence>
<evidence type="ECO:0000313" key="3">
    <source>
        <dbReference type="Proteomes" id="UP001185792"/>
    </source>
</evidence>
<comment type="caution">
    <text evidence="2">The sequence shown here is derived from an EMBL/GenBank/DDBJ whole genome shotgun (WGS) entry which is preliminary data.</text>
</comment>
<dbReference type="Proteomes" id="UP001185792">
    <property type="component" value="Unassembled WGS sequence"/>
</dbReference>
<keyword evidence="3" id="KW-1185">Reference proteome</keyword>